<dbReference type="EMBL" id="RCOR01000022">
    <property type="protein sequence ID" value="RSN69047.1"/>
    <property type="molecule type" value="Genomic_DNA"/>
</dbReference>
<dbReference type="InterPro" id="IPR007157">
    <property type="entry name" value="PspA_VIPP1"/>
</dbReference>
<evidence type="ECO:0000313" key="3">
    <source>
        <dbReference type="EMBL" id="RSN69047.1"/>
    </source>
</evidence>
<evidence type="ECO:0000256" key="1">
    <source>
        <dbReference type="ARBA" id="ARBA00043985"/>
    </source>
</evidence>
<evidence type="ECO:0000313" key="4">
    <source>
        <dbReference type="Proteomes" id="UP000278149"/>
    </source>
</evidence>
<dbReference type="Pfam" id="PF04012">
    <property type="entry name" value="PspA_IM30"/>
    <property type="match status" value="1"/>
</dbReference>
<proteinExistence type="inferred from homology"/>
<reference evidence="3 4" key="1">
    <citation type="submission" date="2018-10" db="EMBL/GenBank/DDBJ databases">
        <title>Co-occurring genomic capacity for anaerobic methane metabolism and dissimilatory sulfite reduction discovered in the Korarchaeota.</title>
        <authorList>
            <person name="Mckay L.J."/>
            <person name="Dlakic M."/>
            <person name="Fields M.W."/>
            <person name="Delmont T.O."/>
            <person name="Eren A.M."/>
            <person name="Jay Z.J."/>
            <person name="Klingelsmith K.B."/>
            <person name="Rusch D.B."/>
            <person name="Inskeep W.P."/>
        </authorList>
    </citation>
    <scope>NUCLEOTIDE SEQUENCE [LARGE SCALE GENOMIC DNA]</scope>
    <source>
        <strain evidence="3 4">WS</strain>
    </source>
</reference>
<sequence>MRGLGRGDRMSGFWDRLRANVEAKLNKLFDRFEDPREQLDYAYDKLVQQLHNVEMALSRAIAARKKLEFELERLDERIKDMDDKAKRALKAGREDLAKQALERKLVLVQQRETISKRIDEMKQDEEKLLALRDNLKTKIELFKAKKEQLKAEYEASKAQVEVQGMITGLSDDFASAARIIERSEEKISDMKARAAAIDELIATGGALDLLEPEERDAIEKELGKIEMQSQLEEELKKLKEEIGG</sequence>
<gene>
    <name evidence="3" type="ORF">D9Q81_04440</name>
</gene>
<dbReference type="Proteomes" id="UP000278149">
    <property type="component" value="Unassembled WGS sequence"/>
</dbReference>
<dbReference type="PANTHER" id="PTHR31088:SF6">
    <property type="entry name" value="PHAGE SHOCK PROTEIN A"/>
    <property type="match status" value="1"/>
</dbReference>
<organism evidence="3 4">
    <name type="scientific">Candidatus Korarchaeum cryptofilum</name>
    <dbReference type="NCBI Taxonomy" id="498846"/>
    <lineage>
        <taxon>Archaea</taxon>
        <taxon>Thermoproteota</taxon>
        <taxon>Candidatus Korarchaeia</taxon>
        <taxon>Candidatus Korarchaeales</taxon>
        <taxon>Candidatus Korarchaeaceae</taxon>
        <taxon>Candidatus Korarchaeum</taxon>
    </lineage>
</organism>
<dbReference type="AlphaFoldDB" id="A0A3R9WYH6"/>
<evidence type="ECO:0000256" key="2">
    <source>
        <dbReference type="SAM" id="Coils"/>
    </source>
</evidence>
<accession>A0A3R9WYH6</accession>
<comment type="similarity">
    <text evidence="1">Belongs to the PspA/Vipp/IM30 family.</text>
</comment>
<protein>
    <submittedName>
        <fullName evidence="3">PspA/IM30 family protein</fullName>
    </submittedName>
</protein>
<keyword evidence="2" id="KW-0175">Coiled coil</keyword>
<name>A0A3R9WYH6_9CREN</name>
<feature type="coiled-coil region" evidence="2">
    <location>
        <begin position="118"/>
        <end position="200"/>
    </location>
</feature>
<feature type="coiled-coil region" evidence="2">
    <location>
        <begin position="57"/>
        <end position="91"/>
    </location>
</feature>
<comment type="caution">
    <text evidence="3">The sequence shown here is derived from an EMBL/GenBank/DDBJ whole genome shotgun (WGS) entry which is preliminary data.</text>
</comment>
<dbReference type="PANTHER" id="PTHR31088">
    <property type="entry name" value="MEMBRANE-ASSOCIATED PROTEIN VIPP1, CHLOROPLASTIC"/>
    <property type="match status" value="1"/>
</dbReference>